<evidence type="ECO:0000313" key="3">
    <source>
        <dbReference type="Proteomes" id="UP000630135"/>
    </source>
</evidence>
<reference evidence="1" key="1">
    <citation type="journal article" date="2014" name="Int. J. Syst. Evol. Microbiol.">
        <title>Complete genome of a new Firmicutes species belonging to the dominant human colonic microbiota ('Ruminococcus bicirculans') reveals two chromosomes and a selective capacity to utilize plant glucans.</title>
        <authorList>
            <consortium name="NISC Comparative Sequencing Program"/>
            <person name="Wegmann U."/>
            <person name="Louis P."/>
            <person name="Goesmann A."/>
            <person name="Henrissat B."/>
            <person name="Duncan S.H."/>
            <person name="Flint H.J."/>
        </authorList>
    </citation>
    <scope>NUCLEOTIDE SEQUENCE</scope>
    <source>
        <strain evidence="1">CGMCC 1.8884</strain>
    </source>
</reference>
<dbReference type="Proteomes" id="UP000652720">
    <property type="component" value="Unassembled WGS sequence"/>
</dbReference>
<proteinExistence type="predicted"/>
<evidence type="ECO:0000313" key="1">
    <source>
        <dbReference type="EMBL" id="GGI69324.1"/>
    </source>
</evidence>
<accession>A0AAV4K7W2</accession>
<dbReference type="RefSeq" id="WP_152423842.1">
    <property type="nucleotide sequence ID" value="NZ_BMLZ01000091.1"/>
</dbReference>
<comment type="caution">
    <text evidence="2">The sequence shown here is derived from an EMBL/GenBank/DDBJ whole genome shotgun (WGS) entry which is preliminary data.</text>
</comment>
<name>A0AAV4K7W2_9DEIO</name>
<dbReference type="Proteomes" id="UP000630135">
    <property type="component" value="Unassembled WGS sequence"/>
</dbReference>
<sequence length="279" mass="29688">MTGQALGKVLLAGLPLLAVSALVAWQAGQLPLKGRVIVPDAEPSSCEAPLKFKVAFPDGPAPLQAISTEPQRHTFMGNSWLTADICRPGTLRVVGEGQVAGGAAPQLRVALNSKVIWVGKFSEKREVLIPVPAAGHLTLGYFNDFYRSEYRNAALEQLKLIAAGCDTFEMDVPPDAGGTWNAQNRSVGWLFAPSLTLKPCAAGMLHFRASGRTAGGKSATLEFSQGGKVLGKVLLSEAAQPLSLAIGSGPLHIRILDPYFKELGDRNLTLQEIHFSPVK</sequence>
<dbReference type="EMBL" id="BMLZ01000091">
    <property type="protein sequence ID" value="GGI69324.1"/>
    <property type="molecule type" value="Genomic_DNA"/>
</dbReference>
<evidence type="ECO:0000313" key="4">
    <source>
        <dbReference type="Proteomes" id="UP000652720"/>
    </source>
</evidence>
<reference evidence="3" key="3">
    <citation type="journal article" date="2019" name="Int. J. Syst. Evol. Microbiol.">
        <title>The Global Catalogue of Microorganisms (GCM) 10K type strain sequencing project: providing services to taxonomists for standard genome sequencing and annotation.</title>
        <authorList>
            <consortium name="The Broad Institute Genomics Platform"/>
            <consortium name="The Broad Institute Genome Sequencing Center for Infectious Disease"/>
            <person name="Wu L."/>
            <person name="Ma J."/>
        </authorList>
    </citation>
    <scope>NUCLEOTIDE SEQUENCE [LARGE SCALE GENOMIC DNA]</scope>
    <source>
        <strain evidence="3">CGMCC 1.8884</strain>
    </source>
</reference>
<protein>
    <submittedName>
        <fullName evidence="2">Uncharacterized protein</fullName>
    </submittedName>
</protein>
<gene>
    <name evidence="1" type="ORF">GCM10008021_31850</name>
    <name evidence="2" type="ORF">GCM10010914_22470</name>
</gene>
<organism evidence="2 4">
    <name type="scientific">Deinococcus wulumuqiensis</name>
    <dbReference type="NCBI Taxonomy" id="980427"/>
    <lineage>
        <taxon>Bacteria</taxon>
        <taxon>Thermotogati</taxon>
        <taxon>Deinococcota</taxon>
        <taxon>Deinococci</taxon>
        <taxon>Deinococcales</taxon>
        <taxon>Deinococcaceae</taxon>
        <taxon>Deinococcus</taxon>
    </lineage>
</organism>
<dbReference type="EMBL" id="BMMA01000023">
    <property type="protein sequence ID" value="GGI87552.1"/>
    <property type="molecule type" value="Genomic_DNA"/>
</dbReference>
<evidence type="ECO:0000313" key="2">
    <source>
        <dbReference type="EMBL" id="GGI87552.1"/>
    </source>
</evidence>
<keyword evidence="3" id="KW-1185">Reference proteome</keyword>
<dbReference type="AlphaFoldDB" id="A0AAV4K7W2"/>
<reference evidence="2" key="4">
    <citation type="submission" date="2023-08" db="EMBL/GenBank/DDBJ databases">
        <authorList>
            <person name="Sun Q."/>
            <person name="Zhou Y."/>
        </authorList>
    </citation>
    <scope>NUCLEOTIDE SEQUENCE</scope>
    <source>
        <strain evidence="1">CGMCC 1.8884</strain>
        <strain evidence="2">CGMCC 1.8885</strain>
    </source>
</reference>
<dbReference type="GeneID" id="59166772"/>
<reference evidence="2" key="2">
    <citation type="journal article" date="2014" name="Int. J. Syst. Evol. Microbiol.">
        <title>Complete genome sequence of Corynebacterium casei LMG S-19264T (=DSM 44701T), isolated from a smear-ripened cheese.</title>
        <authorList>
            <consortium name="US DOE Joint Genome Institute (JGI-PGF)"/>
            <person name="Walter F."/>
            <person name="Albersmeier A."/>
            <person name="Kalinowski J."/>
            <person name="Ruckert C."/>
        </authorList>
    </citation>
    <scope>NUCLEOTIDE SEQUENCE</scope>
    <source>
        <strain evidence="2">CGMCC 1.8885</strain>
    </source>
</reference>